<proteinExistence type="predicted"/>
<sequence>MEHFLKNLRLHRNGLHDDLAFFPKAYLNLTSTYTIHLARDTGMRRRSYRIGVICSKIPLFPGEFHINYMLREFHYNECLTTKNSLHCGILDSTSSAWSISTDVPTSHCNHIGTLDAIASPAAPTKTLSRLINWKLLTRPRARCQRHYAILSPPDSQVHALMVGASNHVIRAVIHGNHWHLSASVCHHRCVSPRFDQSTSIAPWHPHNQASHDGNGPWYSTVVLVRKKDGSSRFCINYRELNEVTWKDAQPLPRIDATFVALAGTKCFTTLDLASGY</sequence>
<dbReference type="SUPFAM" id="SSF56672">
    <property type="entry name" value="DNA/RNA polymerases"/>
    <property type="match status" value="1"/>
</dbReference>
<dbReference type="OrthoDB" id="5920713at2759"/>
<comment type="caution">
    <text evidence="1">The sequence shown here is derived from an EMBL/GenBank/DDBJ whole genome shotgun (WGS) entry which is preliminary data.</text>
</comment>
<dbReference type="Gene3D" id="3.30.70.270">
    <property type="match status" value="1"/>
</dbReference>
<keyword evidence="2" id="KW-1185">Reference proteome</keyword>
<organism evidence="1 2">
    <name type="scientific">Trichinella nelsoni</name>
    <dbReference type="NCBI Taxonomy" id="6336"/>
    <lineage>
        <taxon>Eukaryota</taxon>
        <taxon>Metazoa</taxon>
        <taxon>Ecdysozoa</taxon>
        <taxon>Nematoda</taxon>
        <taxon>Enoplea</taxon>
        <taxon>Dorylaimia</taxon>
        <taxon>Trichinellida</taxon>
        <taxon>Trichinellidae</taxon>
        <taxon>Trichinella</taxon>
    </lineage>
</organism>
<protein>
    <submittedName>
        <fullName evidence="1">Transposon Ty3-I Gag-Pol polyprotein</fullName>
    </submittedName>
</protein>
<reference evidence="1 2" key="1">
    <citation type="submission" date="2015-01" db="EMBL/GenBank/DDBJ databases">
        <title>Evolution of Trichinella species and genotypes.</title>
        <authorList>
            <person name="Korhonen P.K."/>
            <person name="Edoardo P."/>
            <person name="Giuseppe L.R."/>
            <person name="Gasser R.B."/>
        </authorList>
    </citation>
    <scope>NUCLEOTIDE SEQUENCE [LARGE SCALE GENOMIC DNA]</scope>
    <source>
        <strain evidence="1">ISS37</strain>
    </source>
</reference>
<dbReference type="PANTHER" id="PTHR24559">
    <property type="entry name" value="TRANSPOSON TY3-I GAG-POL POLYPROTEIN"/>
    <property type="match status" value="1"/>
</dbReference>
<dbReference type="AlphaFoldDB" id="A0A0V0SFG4"/>
<dbReference type="EMBL" id="JYDL01000012">
    <property type="protein sequence ID" value="KRX25366.1"/>
    <property type="molecule type" value="Genomic_DNA"/>
</dbReference>
<gene>
    <name evidence="1" type="primary">TY3B-I</name>
    <name evidence="1" type="ORF">T07_15233</name>
</gene>
<name>A0A0V0SFG4_9BILA</name>
<evidence type="ECO:0000313" key="2">
    <source>
        <dbReference type="Proteomes" id="UP000054630"/>
    </source>
</evidence>
<evidence type="ECO:0000313" key="1">
    <source>
        <dbReference type="EMBL" id="KRX25366.1"/>
    </source>
</evidence>
<dbReference type="STRING" id="6336.A0A0V0SFG4"/>
<dbReference type="Gene3D" id="3.10.10.10">
    <property type="entry name" value="HIV Type 1 Reverse Transcriptase, subunit A, domain 1"/>
    <property type="match status" value="1"/>
</dbReference>
<dbReference type="InterPro" id="IPR053134">
    <property type="entry name" value="RNA-dir_DNA_polymerase"/>
</dbReference>
<dbReference type="InterPro" id="IPR043502">
    <property type="entry name" value="DNA/RNA_pol_sf"/>
</dbReference>
<dbReference type="PANTHER" id="PTHR24559:SF444">
    <property type="entry name" value="REVERSE TRANSCRIPTASE DOMAIN-CONTAINING PROTEIN"/>
    <property type="match status" value="1"/>
</dbReference>
<dbReference type="InterPro" id="IPR043128">
    <property type="entry name" value="Rev_trsase/Diguanyl_cyclase"/>
</dbReference>
<accession>A0A0V0SFG4</accession>
<dbReference type="Proteomes" id="UP000054630">
    <property type="component" value="Unassembled WGS sequence"/>
</dbReference>